<proteinExistence type="predicted"/>
<reference evidence="3" key="1">
    <citation type="submission" date="2024-07" db="EMBL/GenBank/DDBJ databases">
        <title>Halotolerant mesophilic bacterium Ornithinibacillus sp. 4-3, sp. nov., isolated from soil.</title>
        <authorList>
            <person name="Sidarenka A.V."/>
            <person name="Guliayeva D.E."/>
            <person name="Leanovich S.I."/>
            <person name="Hileuskaya K.S."/>
            <person name="Akhremchuk A.E."/>
            <person name="Sikolenko M.A."/>
            <person name="Valentovich L.N."/>
        </authorList>
    </citation>
    <scope>NUCLEOTIDE SEQUENCE</scope>
    <source>
        <strain evidence="3">4-3</strain>
    </source>
</reference>
<dbReference type="InterPro" id="IPR004843">
    <property type="entry name" value="Calcineurin-like_PHP"/>
</dbReference>
<dbReference type="InterPro" id="IPR029052">
    <property type="entry name" value="Metallo-depent_PP-like"/>
</dbReference>
<dbReference type="Gene3D" id="3.60.21.10">
    <property type="match status" value="1"/>
</dbReference>
<keyword evidence="1" id="KW-0472">Membrane</keyword>
<accession>A0AB39HH86</accession>
<protein>
    <submittedName>
        <fullName evidence="3">Metallophosphoesterase</fullName>
    </submittedName>
</protein>
<dbReference type="RefSeq" id="WP_368651975.1">
    <property type="nucleotide sequence ID" value="NZ_CP162599.1"/>
</dbReference>
<dbReference type="PANTHER" id="PTHR31302:SF32">
    <property type="entry name" value="PHOSPHOESTERASE"/>
    <property type="match status" value="1"/>
</dbReference>
<dbReference type="PANTHER" id="PTHR31302">
    <property type="entry name" value="TRANSMEMBRANE PROTEIN WITH METALLOPHOSPHOESTERASE DOMAIN-RELATED"/>
    <property type="match status" value="1"/>
</dbReference>
<dbReference type="Pfam" id="PF00149">
    <property type="entry name" value="Metallophos"/>
    <property type="match status" value="1"/>
</dbReference>
<organism evidence="3">
    <name type="scientific">Ornithinibacillus sp. 4-3</name>
    <dbReference type="NCBI Taxonomy" id="3231488"/>
    <lineage>
        <taxon>Bacteria</taxon>
        <taxon>Bacillati</taxon>
        <taxon>Bacillota</taxon>
        <taxon>Bacilli</taxon>
        <taxon>Bacillales</taxon>
        <taxon>Bacillaceae</taxon>
        <taxon>Ornithinibacillus</taxon>
    </lineage>
</organism>
<name>A0AB39HH86_9BACI</name>
<dbReference type="EMBL" id="CP162599">
    <property type="protein sequence ID" value="XDK31247.1"/>
    <property type="molecule type" value="Genomic_DNA"/>
</dbReference>
<sequence>MYLIAIMIICCLPMIFILWMIFKAHHDVLDFVMIKDKRLPAGFEGFKIFFITDIHRRKIKAKTLDAITDSIELVLIGGDMTEHGVPLDRTKQNLQLLKRFNVPIYFVWGNNDLEVNQQQLMDLFAAFDVIILADDFRKITRNGSSMQLIGFNFYEEPQYRYQIPWEDIDGYSLLLTHTPRSFYFQTPYIQYKIQTVLAGHTHGGQIRLFNKGLYSRGGLKYYNHTNVFVSEGYGYTALPFRLQTNAECHVVTLSNID</sequence>
<feature type="transmembrane region" description="Helical" evidence="1">
    <location>
        <begin position="6"/>
        <end position="25"/>
    </location>
</feature>
<keyword evidence="1" id="KW-0812">Transmembrane</keyword>
<dbReference type="SUPFAM" id="SSF56300">
    <property type="entry name" value="Metallo-dependent phosphatases"/>
    <property type="match status" value="1"/>
</dbReference>
<evidence type="ECO:0000259" key="2">
    <source>
        <dbReference type="Pfam" id="PF00149"/>
    </source>
</evidence>
<feature type="domain" description="Calcineurin-like phosphoesterase" evidence="2">
    <location>
        <begin position="46"/>
        <end position="203"/>
    </location>
</feature>
<keyword evidence="1" id="KW-1133">Transmembrane helix</keyword>
<dbReference type="GO" id="GO:0016020">
    <property type="term" value="C:membrane"/>
    <property type="evidence" value="ECO:0007669"/>
    <property type="project" value="GOC"/>
</dbReference>
<dbReference type="InterPro" id="IPR051158">
    <property type="entry name" value="Metallophosphoesterase_sf"/>
</dbReference>
<dbReference type="GO" id="GO:0008758">
    <property type="term" value="F:UDP-2,3-diacylglucosamine hydrolase activity"/>
    <property type="evidence" value="ECO:0007669"/>
    <property type="project" value="TreeGrafter"/>
</dbReference>
<evidence type="ECO:0000256" key="1">
    <source>
        <dbReference type="SAM" id="Phobius"/>
    </source>
</evidence>
<dbReference type="AlphaFoldDB" id="A0AB39HH86"/>
<dbReference type="GO" id="GO:0009245">
    <property type="term" value="P:lipid A biosynthetic process"/>
    <property type="evidence" value="ECO:0007669"/>
    <property type="project" value="TreeGrafter"/>
</dbReference>
<evidence type="ECO:0000313" key="3">
    <source>
        <dbReference type="EMBL" id="XDK31247.1"/>
    </source>
</evidence>
<gene>
    <name evidence="3" type="ORF">AB4Y30_09365</name>
</gene>